<dbReference type="InterPro" id="IPR042241">
    <property type="entry name" value="GCP_C_sf"/>
</dbReference>
<comment type="similarity">
    <text evidence="2">Belongs to the TUBGCP family.</text>
</comment>
<dbReference type="PANTHER" id="PTHR19302:SF27">
    <property type="entry name" value="GAMMA-TUBULIN COMPLEX COMPONENT 4"/>
    <property type="match status" value="1"/>
</dbReference>
<dbReference type="GO" id="GO:0005874">
    <property type="term" value="C:microtubule"/>
    <property type="evidence" value="ECO:0007669"/>
    <property type="project" value="UniProtKB-KW"/>
</dbReference>
<dbReference type="InterPro" id="IPR040457">
    <property type="entry name" value="GCP_C"/>
</dbReference>
<evidence type="ECO:0000256" key="5">
    <source>
        <dbReference type="ARBA" id="ARBA00023212"/>
    </source>
</evidence>
<dbReference type="OrthoDB" id="78652at2759"/>
<dbReference type="GO" id="GO:0043015">
    <property type="term" value="F:gamma-tubulin binding"/>
    <property type="evidence" value="ECO:0007669"/>
    <property type="project" value="InterPro"/>
</dbReference>
<feature type="region of interest" description="Disordered" evidence="7">
    <location>
        <begin position="124"/>
        <end position="175"/>
    </location>
</feature>
<evidence type="ECO:0000313" key="11">
    <source>
        <dbReference type="Proteomes" id="UP000054562"/>
    </source>
</evidence>
<dbReference type="GO" id="GO:0000922">
    <property type="term" value="C:spindle pole"/>
    <property type="evidence" value="ECO:0007669"/>
    <property type="project" value="InterPro"/>
</dbReference>
<reference evidence="11" key="1">
    <citation type="submission" date="2015-07" db="EMBL/GenBank/DDBJ databases">
        <title>Annotation of Plasmodium falciparum IGH-CR14.</title>
        <authorList>
            <consortium name="The Broad Institute Genome Sequencing Platform"/>
            <person name="Volkman S.K."/>
            <person name="Neafsey D.E."/>
            <person name="Dash A.P."/>
            <person name="Chitnis C.E."/>
            <person name="Hartl D.L."/>
            <person name="Young S.K."/>
            <person name="Zeng Q."/>
            <person name="Koehrsen M."/>
            <person name="Alvarado L."/>
            <person name="Berlin A."/>
            <person name="Borenstein D."/>
            <person name="Chapman S.B."/>
            <person name="Chen Z."/>
            <person name="Engels R."/>
            <person name="Freedman E."/>
            <person name="Gellesch M."/>
            <person name="Goldberg J."/>
            <person name="Griggs A."/>
            <person name="Gujja S."/>
            <person name="Heilman E.R."/>
            <person name="Heiman D.I."/>
            <person name="Howarth C."/>
            <person name="Jen D."/>
            <person name="Larson L."/>
            <person name="Mehta T."/>
            <person name="Neiman D."/>
            <person name="Park D."/>
            <person name="Pearson M."/>
            <person name="Roberts A."/>
            <person name="Saif S."/>
            <person name="Shea T."/>
            <person name="Shenoy N."/>
            <person name="Sisk P."/>
            <person name="Stolte C."/>
            <person name="Sykes S."/>
            <person name="Walk T."/>
            <person name="White J."/>
            <person name="Yandava C."/>
            <person name="Haas B."/>
            <person name="Henn M.R."/>
            <person name="Nusbaum C."/>
            <person name="Birren B."/>
        </authorList>
    </citation>
    <scope>NUCLEOTIDE SEQUENCE [LARGE SCALE GENOMIC DNA]</scope>
    <source>
        <strain evidence="11">IGH-CR14</strain>
    </source>
</reference>
<dbReference type="GO" id="GO:0031122">
    <property type="term" value="P:cytoplasmic microtubule organization"/>
    <property type="evidence" value="ECO:0007669"/>
    <property type="project" value="TreeGrafter"/>
</dbReference>
<dbReference type="EMBL" id="GG665389">
    <property type="protein sequence ID" value="KNG77827.1"/>
    <property type="molecule type" value="Genomic_DNA"/>
</dbReference>
<dbReference type="Gene3D" id="1.20.120.1900">
    <property type="entry name" value="Gamma-tubulin complex, C-terminal domain"/>
    <property type="match status" value="1"/>
</dbReference>
<dbReference type="GO" id="GO:0000930">
    <property type="term" value="C:gamma-tubulin complex"/>
    <property type="evidence" value="ECO:0007669"/>
    <property type="project" value="TreeGrafter"/>
</dbReference>
<dbReference type="GO" id="GO:0051011">
    <property type="term" value="F:microtubule minus-end binding"/>
    <property type="evidence" value="ECO:0007669"/>
    <property type="project" value="TreeGrafter"/>
</dbReference>
<dbReference type="Proteomes" id="UP000054562">
    <property type="component" value="Unassembled WGS sequence"/>
</dbReference>
<dbReference type="GO" id="GO:0007020">
    <property type="term" value="P:microtubule nucleation"/>
    <property type="evidence" value="ECO:0007669"/>
    <property type="project" value="InterPro"/>
</dbReference>
<dbReference type="GO" id="GO:0000278">
    <property type="term" value="P:mitotic cell cycle"/>
    <property type="evidence" value="ECO:0007669"/>
    <property type="project" value="TreeGrafter"/>
</dbReference>
<dbReference type="Pfam" id="PF04130">
    <property type="entry name" value="GCP_C_terminal"/>
    <property type="match status" value="1"/>
</dbReference>
<evidence type="ECO:0000256" key="3">
    <source>
        <dbReference type="ARBA" id="ARBA00022490"/>
    </source>
</evidence>
<evidence type="ECO:0000256" key="2">
    <source>
        <dbReference type="ARBA" id="ARBA00010337"/>
    </source>
</evidence>
<reference evidence="11" key="2">
    <citation type="submission" date="2015-07" db="EMBL/GenBank/DDBJ databases">
        <title>The genome sequence of Plasmodium falciparum IGH-CR14.</title>
        <authorList>
            <consortium name="The Broad Institute Genome Sequencing Platform"/>
            <person name="Volkman S.K."/>
            <person name="Neafsey D.E."/>
            <person name="Dash A.P."/>
            <person name="Chitnis C.E."/>
            <person name="Hartl D.L."/>
            <person name="Young S.K."/>
            <person name="Kodira C.D."/>
            <person name="Zeng Q."/>
            <person name="Koehrsen M."/>
            <person name="Godfrey P."/>
            <person name="Alvarado L."/>
            <person name="Berlin A."/>
            <person name="Borenstein D."/>
            <person name="Chen Z."/>
            <person name="Engels R."/>
            <person name="Freedman E."/>
            <person name="Gellesch M."/>
            <person name="Goldberg J."/>
            <person name="Griggs A."/>
            <person name="Gujja S."/>
            <person name="Heiman D."/>
            <person name="Hepburn T."/>
            <person name="Howarth C."/>
            <person name="Jen D."/>
            <person name="Larson L."/>
            <person name="Lewis B."/>
            <person name="Mehta T."/>
            <person name="Park D."/>
            <person name="Pearson M."/>
            <person name="Roberts A."/>
            <person name="Saif S."/>
            <person name="Shea T."/>
            <person name="Shenoy N."/>
            <person name="Sisk P."/>
            <person name="Stolte C."/>
            <person name="Sykes S."/>
            <person name="Walk T."/>
            <person name="White J."/>
            <person name="Yandava C."/>
            <person name="Wirth D.F."/>
            <person name="Nusbaum C."/>
            <person name="Birren B."/>
        </authorList>
    </citation>
    <scope>NUCLEOTIDE SEQUENCE [LARGE SCALE GENOMIC DNA]</scope>
    <source>
        <strain evidence="11">IGH-CR14</strain>
    </source>
</reference>
<keyword evidence="5" id="KW-0206">Cytoskeleton</keyword>
<feature type="domain" description="Gamma tubulin complex component C-terminal" evidence="8">
    <location>
        <begin position="1194"/>
        <end position="1462"/>
    </location>
</feature>
<keyword evidence="4" id="KW-0493">Microtubule</keyword>
<feature type="coiled-coil region" evidence="6">
    <location>
        <begin position="1466"/>
        <end position="1493"/>
    </location>
</feature>
<proteinExistence type="inferred from homology"/>
<feature type="compositionally biased region" description="Low complexity" evidence="7">
    <location>
        <begin position="468"/>
        <end position="482"/>
    </location>
</feature>
<keyword evidence="6" id="KW-0175">Coiled coil</keyword>
<dbReference type="InterPro" id="IPR007259">
    <property type="entry name" value="GCP"/>
</dbReference>
<feature type="region of interest" description="Disordered" evidence="7">
    <location>
        <begin position="463"/>
        <end position="482"/>
    </location>
</feature>
<dbReference type="GO" id="GO:0051225">
    <property type="term" value="P:spindle assembly"/>
    <property type="evidence" value="ECO:0007669"/>
    <property type="project" value="TreeGrafter"/>
</dbReference>
<evidence type="ECO:0000259" key="8">
    <source>
        <dbReference type="Pfam" id="PF04130"/>
    </source>
</evidence>
<feature type="compositionally biased region" description="Basic and acidic residues" evidence="7">
    <location>
        <begin position="161"/>
        <end position="175"/>
    </location>
</feature>
<sequence length="1900" mass="224043">MIHEVILSLIGQTGDIIVLVHKNKKTTINGNINIDDYRFEVNNNIHIFLNSEIKIINEIVELGYYFYIINIFFLLVKKNTVYKNITHIHKYNKLNQERKNNKNLKNCNIYDKVNNGYYSSGNDSFSSISSSSDDEEESDDESDSDNDNEEEKNESASGYMTRKEHNKKNSYDNNNKNKMDTYFGVILKNVKSINNASPYGYYANGICNEIKKFIKKYLKKISDVEEYINNNSNTPLTQIVTMLEKKREELLVIINIIKNFLNFQKREEENVIEGECRNKTKEILDYLYEHSLNGNSRIKKIYHKYLKNVGKIFLHQLFSWILYGQLIDPYNEFFIQKRQFIYSDEKKIYLTPEELYENLTLSNVQSLNFEWNYLFFQSLNNLPQCCIDKIAGRKILFIGKSIRILIRSNKWNTSDILKLFPIIKILSKAFDESSKFSLIHSSYYYKDDPNFMSNDPSFVKDGNEDENSNYSNSSSDNSSSYADLSDSSNDNINLYCKEIFDITIEKIRSIIAYKLWKYIVKDINLIKIFDLFKDIYLLNNGDFYDYFLEKSWSLMHIPPNMKNEILLKSMAWKNSSVLVEEYCKSKYENKKDKLIIDNYDNSLFTHIYSNNHDSKEEQSNFFFHNNANSSYYTFDTDTSENFISKYFYPRISYKKFSYDTFEGEKFDNLILGGMCYIYDNKIVLNDFYKGIQTLFKKKYYDYDNIFSVCINNYRQQILRGFKHGFDFSVNFNNFFDNQLYDQDITRNNINEQNFVKDNNISNKNYDGKNNEDHFLVGSCFALVIHSVNNPLLYKTDILNSSQGYWGTLGDCLSVEIRVKFYEKKKTINHPNINNNIQNNISDVILGDVEIEVSLYIGGKGISSFVHNSNSYSIDYNKECILNNKLLEDSLNQERERTYQEDDHENDLKNIKKKGRIYPMGISQEISNTSENMRYSNNYYKDDNNSSYNINNSSNDREQYPVLKIQSNKQTFYNINKNTITKFRVRINCLKHTFSVYIQKLDEYNLNFNNTKNKIKPIIHIRALDMTQAFSLDIGNAYIGLYTCPILFKHKLLKKKSKLNEWFKNFYNVNMSDDMSTIYEKNKNINIHNENANGTIENEIRNRDNLALNRNYQDTTKNNNNNNNNNIKYNREIDSEDDIFPYKKRNIKNSENRLLFSCYDCSVEIYKWFHQSYKSAIEIPEIDIDNETLIFYDKQINKNIKIHSGLNLWNNIEIHFKLTWPIALIINTNTIYTYNSIFQFLFLLSRIHYNLKILCYHNRNLYKYLYYGKGSSLFSYLFSIRYKMQFFFSHVIRYLQEDIINYEYKLMSTQIHKSKDFEYTKSVHDLYISQIATKCFLRIQDLTYPLMELIDTSFKFCYFFQCLVENELFTDILNNEISNDKDNHEHMKNEKKKKKDHSNIDTFIIDEDDKNEDLKQVIEKLLQYNDIFNDKLIVVINEMIGISSNNNHAYIIHLLTILDFNSYITKIKDSRKKYNDLNSNKNSKNDEIKNLNKNIIEDDNVMKETHIDKTSHLQRNNFNINNSNDEKMEYQDIENIHIIDNYDVVKNHSYNPNISNLENNSTNILSQINIINGINELNEKNTPLKSRIVNNFNNLLYNNIDLTSNIKPNDLSPYNQHMIMPQTNEGFLNGNINIGSETMLNNNKYNNYNYSYNNIMNSQNNIINSHNNIMDSHNNIINNHSNIMNSYNNTANNNYNSLIDKYSNILNSYMNNTSSIYNSPKNFINNSNINSYNSILNTSKLRNINNISSVSNNISNDYNTNNINKSSHNILHYDDNDDNNNISNDIGSIPKQIKLSNINKSIYDPNVLNNNNTTTDNIATNNLNNLMDIKVKNQFNVQNIIDQYNYNTLSKNNISLNNTYNINKISTLSPLNKVENTLNYSNIPLHIYHSENNTPKKSDHP</sequence>
<evidence type="ECO:0000256" key="4">
    <source>
        <dbReference type="ARBA" id="ARBA00022701"/>
    </source>
</evidence>
<evidence type="ECO:0000256" key="7">
    <source>
        <dbReference type="SAM" id="MobiDB-lite"/>
    </source>
</evidence>
<evidence type="ECO:0000313" key="10">
    <source>
        <dbReference type="EMBL" id="KNG77827.1"/>
    </source>
</evidence>
<keyword evidence="3" id="KW-0963">Cytoplasm</keyword>
<evidence type="ECO:0000256" key="1">
    <source>
        <dbReference type="ARBA" id="ARBA00004267"/>
    </source>
</evidence>
<dbReference type="GO" id="GO:0051321">
    <property type="term" value="P:meiotic cell cycle"/>
    <property type="evidence" value="ECO:0007669"/>
    <property type="project" value="TreeGrafter"/>
</dbReference>
<comment type="subcellular location">
    <subcellularLocation>
        <location evidence="1">Cytoplasm</location>
        <location evidence="1">Cytoskeleton</location>
        <location evidence="1">Microtubule organizing center</location>
    </subcellularLocation>
</comment>
<protein>
    <submittedName>
        <fullName evidence="10">Gamma-tubulin complex component</fullName>
    </submittedName>
</protein>
<feature type="compositionally biased region" description="Acidic residues" evidence="7">
    <location>
        <begin position="132"/>
        <end position="152"/>
    </location>
</feature>
<evidence type="ECO:0000259" key="9">
    <source>
        <dbReference type="Pfam" id="PF17681"/>
    </source>
</evidence>
<organism evidence="10 11">
    <name type="scientific">Plasmodium falciparum IGH-CR14</name>
    <dbReference type="NCBI Taxonomy" id="580059"/>
    <lineage>
        <taxon>Eukaryota</taxon>
        <taxon>Sar</taxon>
        <taxon>Alveolata</taxon>
        <taxon>Apicomplexa</taxon>
        <taxon>Aconoidasida</taxon>
        <taxon>Haemosporida</taxon>
        <taxon>Plasmodiidae</taxon>
        <taxon>Plasmodium</taxon>
        <taxon>Plasmodium (Laverania)</taxon>
    </lineage>
</organism>
<evidence type="ECO:0000256" key="6">
    <source>
        <dbReference type="SAM" id="Coils"/>
    </source>
</evidence>
<feature type="domain" description="Gamma tubulin complex component protein N-terminal" evidence="9">
    <location>
        <begin position="192"/>
        <end position="445"/>
    </location>
</feature>
<dbReference type="Pfam" id="PF17681">
    <property type="entry name" value="GCP_N_terminal"/>
    <property type="match status" value="1"/>
</dbReference>
<dbReference type="InterPro" id="IPR041470">
    <property type="entry name" value="GCP_N"/>
</dbReference>
<name>A0A0L1IE73_PLAFA</name>
<dbReference type="PANTHER" id="PTHR19302">
    <property type="entry name" value="GAMMA TUBULIN COMPLEX PROTEIN"/>
    <property type="match status" value="1"/>
</dbReference>
<gene>
    <name evidence="10" type="ORF">PFMG_04056</name>
</gene>
<accession>A0A0L1IE73</accession>